<evidence type="ECO:0000259" key="6">
    <source>
        <dbReference type="Pfam" id="PF07282"/>
    </source>
</evidence>
<keyword evidence="4" id="KW-0233">DNA recombination</keyword>
<evidence type="ECO:0000313" key="7">
    <source>
        <dbReference type="EMBL" id="BAY82390.1"/>
    </source>
</evidence>
<dbReference type="Pfam" id="PF01385">
    <property type="entry name" value="OrfB_IS605"/>
    <property type="match status" value="1"/>
</dbReference>
<dbReference type="InterPro" id="IPR010095">
    <property type="entry name" value="Cas12f1-like_TNB"/>
</dbReference>
<name>A0A1Z4LMC6_9CYAN</name>
<keyword evidence="2" id="KW-0815">Transposition</keyword>
<dbReference type="GO" id="GO:0006310">
    <property type="term" value="P:DNA recombination"/>
    <property type="evidence" value="ECO:0007669"/>
    <property type="project" value="UniProtKB-KW"/>
</dbReference>
<organism evidence="7 8">
    <name type="scientific">Calothrix parasitica NIES-267</name>
    <dbReference type="NCBI Taxonomy" id="1973488"/>
    <lineage>
        <taxon>Bacteria</taxon>
        <taxon>Bacillati</taxon>
        <taxon>Cyanobacteriota</taxon>
        <taxon>Cyanophyceae</taxon>
        <taxon>Nostocales</taxon>
        <taxon>Calotrichaceae</taxon>
        <taxon>Calothrix</taxon>
    </lineage>
</organism>
<dbReference type="AlphaFoldDB" id="A0A1Z4LMC6"/>
<dbReference type="InterPro" id="IPR001959">
    <property type="entry name" value="Transposase"/>
</dbReference>
<evidence type="ECO:0000256" key="3">
    <source>
        <dbReference type="ARBA" id="ARBA00023125"/>
    </source>
</evidence>
<dbReference type="NCBIfam" id="TIGR01766">
    <property type="entry name" value="IS200/IS605 family accessory protein TnpB-like domain"/>
    <property type="match status" value="1"/>
</dbReference>
<reference evidence="7 8" key="1">
    <citation type="submission" date="2017-06" db="EMBL/GenBank/DDBJ databases">
        <title>Genome sequencing of cyanobaciteial culture collection at National Institute for Environmental Studies (NIES).</title>
        <authorList>
            <person name="Hirose Y."/>
            <person name="Shimura Y."/>
            <person name="Fujisawa T."/>
            <person name="Nakamura Y."/>
            <person name="Kawachi M."/>
        </authorList>
    </citation>
    <scope>NUCLEOTIDE SEQUENCE [LARGE SCALE GENOMIC DNA]</scope>
    <source>
        <strain evidence="7 8">NIES-267</strain>
    </source>
</reference>
<dbReference type="Pfam" id="PF07282">
    <property type="entry name" value="Cas12f1-like_TNB"/>
    <property type="match status" value="1"/>
</dbReference>
<sequence length="498" mass="56908">MGMVFKLKPTKQQATELSNWVDMMYHQYNYNLKDINYTYYATQEDWTTSKNFPLIHCPLTCCISRNGASGEVYTQKPDKKTGLLKRRSAGAIQDANLKELKKSRPWYRRVNSTALQQNVKRLDNAFDGFFGNGKGRPKPKRRSKFKSFTITNIENKDITSTGINIKSLGWVDYHNSRCIPDGFKVKSATIRQKADGWYISIKVEDKTIPQSVEVKPEEIKTVIGCDLGLTKLVHLSDGSQINNPRFNTNKRTKRLMRVRSRRASRKKGKNNKRKAYNRIGRLHKRIKQRREAYQWQVANKIVKRADAVILEDLNIKGMSARCKPKKDENGNYSKNGQSRKVGLNRSIADASWYSLTQKINVVAAKLGVLIVKVSPQFTSQKCSYCGHIDKSSRDGEKFICSNCGHFDHADLQAARNIKLKGIEQLGIPVACRFPAKYSKTVRVDCSEPKQLRLFETPYPESTGVKEIKRRSRSKKRLPGNSLGEQLNLFDVDKIVDSN</sequence>
<keyword evidence="8" id="KW-1185">Reference proteome</keyword>
<evidence type="ECO:0000256" key="4">
    <source>
        <dbReference type="ARBA" id="ARBA00023172"/>
    </source>
</evidence>
<keyword evidence="3" id="KW-0238">DNA-binding</keyword>
<dbReference type="GO" id="GO:0003677">
    <property type="term" value="F:DNA binding"/>
    <property type="evidence" value="ECO:0007669"/>
    <property type="project" value="UniProtKB-KW"/>
</dbReference>
<accession>A0A1Z4LMC6</accession>
<evidence type="ECO:0000259" key="5">
    <source>
        <dbReference type="Pfam" id="PF01385"/>
    </source>
</evidence>
<evidence type="ECO:0000256" key="2">
    <source>
        <dbReference type="ARBA" id="ARBA00022578"/>
    </source>
</evidence>
<proteinExistence type="inferred from homology"/>
<protein>
    <submittedName>
        <fullName evidence="7">Transposase, IS605 OrfB family protein</fullName>
    </submittedName>
</protein>
<feature type="domain" description="Cas12f1-like TNB" evidence="6">
    <location>
        <begin position="352"/>
        <end position="417"/>
    </location>
</feature>
<feature type="domain" description="Probable transposase IS891/IS1136/IS1341" evidence="5">
    <location>
        <begin position="208"/>
        <end position="319"/>
    </location>
</feature>
<comment type="similarity">
    <text evidence="1">In the C-terminal section; belongs to the transposase 35 family.</text>
</comment>
<gene>
    <name evidence="7" type="ORF">NIES267_18700</name>
</gene>
<dbReference type="Proteomes" id="UP000218418">
    <property type="component" value="Chromosome"/>
</dbReference>
<dbReference type="GO" id="GO:0032196">
    <property type="term" value="P:transposition"/>
    <property type="evidence" value="ECO:0007669"/>
    <property type="project" value="UniProtKB-KW"/>
</dbReference>
<evidence type="ECO:0000256" key="1">
    <source>
        <dbReference type="ARBA" id="ARBA00008761"/>
    </source>
</evidence>
<dbReference type="EMBL" id="AP018227">
    <property type="protein sequence ID" value="BAY82390.1"/>
    <property type="molecule type" value="Genomic_DNA"/>
</dbReference>
<dbReference type="NCBIfam" id="NF040570">
    <property type="entry name" value="guided_TnpB"/>
    <property type="match status" value="1"/>
</dbReference>
<evidence type="ECO:0000313" key="8">
    <source>
        <dbReference type="Proteomes" id="UP000218418"/>
    </source>
</evidence>